<evidence type="ECO:0000256" key="1">
    <source>
        <dbReference type="ARBA" id="ARBA00022763"/>
    </source>
</evidence>
<keyword evidence="5" id="KW-1185">Reference proteome</keyword>
<dbReference type="InterPro" id="IPR052520">
    <property type="entry name" value="ATL_DNA_repair"/>
</dbReference>
<comment type="caution">
    <text evidence="4">The sequence shown here is derived from an EMBL/GenBank/DDBJ whole genome shotgun (WGS) entry which is preliminary data.</text>
</comment>
<dbReference type="InterPro" id="IPR036388">
    <property type="entry name" value="WH-like_DNA-bd_sf"/>
</dbReference>
<dbReference type="InterPro" id="IPR036217">
    <property type="entry name" value="MethylDNA_cys_MeTrfase_DNAb"/>
</dbReference>
<dbReference type="PANTHER" id="PTHR42942:SF1">
    <property type="entry name" value="ALKYLTRANSFERASE-LIKE PROTEIN 1"/>
    <property type="match status" value="1"/>
</dbReference>
<reference evidence="5" key="1">
    <citation type="journal article" date="2019" name="Int. J. Syst. Evol. Microbiol.">
        <title>The Global Catalogue of Microorganisms (GCM) 10K type strain sequencing project: providing services to taxonomists for standard genome sequencing and annotation.</title>
        <authorList>
            <consortium name="The Broad Institute Genomics Platform"/>
            <consortium name="The Broad Institute Genome Sequencing Center for Infectious Disease"/>
            <person name="Wu L."/>
            <person name="Ma J."/>
        </authorList>
    </citation>
    <scope>NUCLEOTIDE SEQUENCE [LARGE SCALE GENOMIC DNA]</scope>
    <source>
        <strain evidence="5">CCUG 54523</strain>
    </source>
</reference>
<dbReference type="Proteomes" id="UP001597055">
    <property type="component" value="Unassembled WGS sequence"/>
</dbReference>
<name>A0ABW3AGL4_9MICO</name>
<dbReference type="RefSeq" id="WP_204981171.1">
    <property type="nucleotide sequence ID" value="NZ_JBHTII010000001.1"/>
</dbReference>
<dbReference type="Gene3D" id="1.10.10.10">
    <property type="entry name" value="Winged helix-like DNA-binding domain superfamily/Winged helix DNA-binding domain"/>
    <property type="match status" value="1"/>
</dbReference>
<dbReference type="SUPFAM" id="SSF46767">
    <property type="entry name" value="Methylated DNA-protein cysteine methyltransferase, C-terminal domain"/>
    <property type="match status" value="1"/>
</dbReference>
<evidence type="ECO:0000259" key="3">
    <source>
        <dbReference type="Pfam" id="PF01035"/>
    </source>
</evidence>
<evidence type="ECO:0000256" key="2">
    <source>
        <dbReference type="SAM" id="MobiDB-lite"/>
    </source>
</evidence>
<protein>
    <submittedName>
        <fullName evidence="4">MGMT family protein</fullName>
    </submittedName>
</protein>
<dbReference type="EMBL" id="JBHTII010000001">
    <property type="protein sequence ID" value="MFD0789915.1"/>
    <property type="molecule type" value="Genomic_DNA"/>
</dbReference>
<dbReference type="Pfam" id="PF01035">
    <property type="entry name" value="DNA_binding_1"/>
    <property type="match status" value="1"/>
</dbReference>
<feature type="region of interest" description="Disordered" evidence="2">
    <location>
        <begin position="74"/>
        <end position="99"/>
    </location>
</feature>
<evidence type="ECO:0000313" key="4">
    <source>
        <dbReference type="EMBL" id="MFD0789915.1"/>
    </source>
</evidence>
<feature type="domain" description="Methylated-DNA-[protein]-cysteine S-methyltransferase DNA binding" evidence="3">
    <location>
        <begin position="5"/>
        <end position="76"/>
    </location>
</feature>
<proteinExistence type="predicted"/>
<evidence type="ECO:0000313" key="5">
    <source>
        <dbReference type="Proteomes" id="UP001597055"/>
    </source>
</evidence>
<dbReference type="PANTHER" id="PTHR42942">
    <property type="entry name" value="6-O-METHYLGUANINE DNA METHYLTRANSFERASE"/>
    <property type="match status" value="1"/>
</dbReference>
<dbReference type="CDD" id="cd06445">
    <property type="entry name" value="ATase"/>
    <property type="match status" value="1"/>
</dbReference>
<accession>A0ABW3AGL4</accession>
<feature type="compositionally biased region" description="Basic and acidic residues" evidence="2">
    <location>
        <begin position="74"/>
        <end position="92"/>
    </location>
</feature>
<gene>
    <name evidence="4" type="ORF">ACFQ0P_05850</name>
</gene>
<dbReference type="InterPro" id="IPR014048">
    <property type="entry name" value="MethylDNA_cys_MeTrfase_DNA-bd"/>
</dbReference>
<sequence length="99" mass="10996">MSELTDRVVQIVQSIPAGRVMTYGAVAREARTGARAVARVLYHGGHEIPWWRVVSAEGRPYPGAVHDARARLREEATPLHEDTDDPRVDLERAAWNPSA</sequence>
<keyword evidence="1" id="KW-0227">DNA damage</keyword>
<organism evidence="4 5">
    <name type="scientific">Microbacterium insulae</name>
    <dbReference type="NCBI Taxonomy" id="483014"/>
    <lineage>
        <taxon>Bacteria</taxon>
        <taxon>Bacillati</taxon>
        <taxon>Actinomycetota</taxon>
        <taxon>Actinomycetes</taxon>
        <taxon>Micrococcales</taxon>
        <taxon>Microbacteriaceae</taxon>
        <taxon>Microbacterium</taxon>
    </lineage>
</organism>